<organism evidence="2 3">
    <name type="scientific">Ornithinimicrobium ciconiae</name>
    <dbReference type="NCBI Taxonomy" id="2594265"/>
    <lineage>
        <taxon>Bacteria</taxon>
        <taxon>Bacillati</taxon>
        <taxon>Actinomycetota</taxon>
        <taxon>Actinomycetes</taxon>
        <taxon>Micrococcales</taxon>
        <taxon>Ornithinimicrobiaceae</taxon>
        <taxon>Ornithinimicrobium</taxon>
    </lineage>
</organism>
<evidence type="ECO:0000313" key="2">
    <source>
        <dbReference type="EMBL" id="QDO88595.1"/>
    </source>
</evidence>
<sequence length="251" mass="27850">MSTPTRIRHHTPDLRTPMPHVTTPRWARPQPAMLPQPWDTALAVRHTRTDEVSRTAPRLFVDLTSPWAYLAHLRLADLDVTVEWAAVQRETTIPRTGLRGNGPARDHLERQLEAVRAEVRGDEVPTRVPAVLPHPRTVAAAYAEAVDLGVGAEARAVLLEAYWQDGQDIGDPEVLRRLMPTVIVGEHTLCTGDPRREFGYLVSPAREPLTNEAYHQLARWQEQWDGLGRPGPLALVGASGTVRTGVAALRV</sequence>
<dbReference type="AlphaFoldDB" id="A0A516GAR1"/>
<reference evidence="2 3" key="1">
    <citation type="submission" date="2019-07" db="EMBL/GenBank/DDBJ databases">
        <title>complete genome sequencing of Ornithinimicrobium sp. H23M54.</title>
        <authorList>
            <person name="Bae J.-W."/>
            <person name="Lee S.-Y."/>
        </authorList>
    </citation>
    <scope>NUCLEOTIDE SEQUENCE [LARGE SCALE GENOMIC DNA]</scope>
    <source>
        <strain evidence="2 3">H23M54</strain>
    </source>
</reference>
<dbReference type="RefSeq" id="WP_143783273.1">
    <property type="nucleotide sequence ID" value="NZ_CP041616.1"/>
</dbReference>
<accession>A0A516GAR1</accession>
<dbReference type="Proteomes" id="UP000315395">
    <property type="component" value="Chromosome"/>
</dbReference>
<gene>
    <name evidence="2" type="ORF">FNH13_09820</name>
</gene>
<feature type="region of interest" description="Disordered" evidence="1">
    <location>
        <begin position="1"/>
        <end position="28"/>
    </location>
</feature>
<dbReference type="EMBL" id="CP041616">
    <property type="protein sequence ID" value="QDO88595.1"/>
    <property type="molecule type" value="Genomic_DNA"/>
</dbReference>
<name>A0A516GAR1_9MICO</name>
<dbReference type="KEGG" id="orz:FNH13_09820"/>
<proteinExistence type="predicted"/>
<dbReference type="InterPro" id="IPR036249">
    <property type="entry name" value="Thioredoxin-like_sf"/>
</dbReference>
<dbReference type="Gene3D" id="3.40.30.10">
    <property type="entry name" value="Glutaredoxin"/>
    <property type="match status" value="1"/>
</dbReference>
<evidence type="ECO:0000256" key="1">
    <source>
        <dbReference type="SAM" id="MobiDB-lite"/>
    </source>
</evidence>
<keyword evidence="3" id="KW-1185">Reference proteome</keyword>
<dbReference type="OrthoDB" id="4856332at2"/>
<evidence type="ECO:0000313" key="3">
    <source>
        <dbReference type="Proteomes" id="UP000315395"/>
    </source>
</evidence>
<protein>
    <submittedName>
        <fullName evidence="2">Uncharacterized protein</fullName>
    </submittedName>
</protein>
<dbReference type="SUPFAM" id="SSF52833">
    <property type="entry name" value="Thioredoxin-like"/>
    <property type="match status" value="1"/>
</dbReference>